<evidence type="ECO:0000313" key="15">
    <source>
        <dbReference type="Proteomes" id="UP000267187"/>
    </source>
</evidence>
<dbReference type="InterPro" id="IPR022635">
    <property type="entry name" value="DNA_polIII_beta_C"/>
</dbReference>
<comment type="similarity">
    <text evidence="2 10">Belongs to the beta sliding clamp family.</text>
</comment>
<keyword evidence="4 10" id="KW-0963">Cytoplasm</keyword>
<dbReference type="Proteomes" id="UP000267187">
    <property type="component" value="Unassembled WGS sequence"/>
</dbReference>
<evidence type="ECO:0000256" key="9">
    <source>
        <dbReference type="ARBA" id="ARBA00023125"/>
    </source>
</evidence>
<dbReference type="AlphaFoldDB" id="A0A3M0AT02"/>
<dbReference type="GO" id="GO:0003677">
    <property type="term" value="F:DNA binding"/>
    <property type="evidence" value="ECO:0007669"/>
    <property type="project" value="UniProtKB-UniRule"/>
</dbReference>
<evidence type="ECO:0000256" key="2">
    <source>
        <dbReference type="ARBA" id="ARBA00010752"/>
    </source>
</evidence>
<comment type="subcellular location">
    <subcellularLocation>
        <location evidence="1 10">Cytoplasm</location>
    </subcellularLocation>
</comment>
<dbReference type="Pfam" id="PF02767">
    <property type="entry name" value="DNA_pol3_beta_2"/>
    <property type="match status" value="1"/>
</dbReference>
<feature type="domain" description="DNA polymerase III beta sliding clamp N-terminal" evidence="11">
    <location>
        <begin position="1"/>
        <end position="119"/>
    </location>
</feature>
<dbReference type="FunFam" id="3.10.150.10:FF:000001">
    <property type="entry name" value="Beta sliding clamp"/>
    <property type="match status" value="1"/>
</dbReference>
<dbReference type="SMART" id="SM00480">
    <property type="entry name" value="POL3Bc"/>
    <property type="match status" value="1"/>
</dbReference>
<comment type="caution">
    <text evidence="14">The sequence shown here is derived from an EMBL/GenBank/DDBJ whole genome shotgun (WGS) entry which is preliminary data.</text>
</comment>
<dbReference type="InterPro" id="IPR046938">
    <property type="entry name" value="DNA_clamp_sf"/>
</dbReference>
<comment type="function">
    <text evidence="10">Confers DNA tethering and processivity to DNA polymerases and other proteins. Acts as a clamp, forming a ring around DNA (a reaction catalyzed by the clamp-loading complex) which diffuses in an ATP-independent manner freely and bidirectionally along dsDNA. Initially characterized for its ability to contact the catalytic subunit of DNA polymerase III (Pol III), a complex, multichain enzyme responsible for most of the replicative synthesis in bacteria; Pol III exhibits 3'-5' exonuclease proofreading activity. The beta chain is required for initiation of replication as well as for processivity of DNA replication.</text>
</comment>
<organism evidence="14 15">
    <name type="scientific">Umboniibacter marinipuniceus</name>
    <dbReference type="NCBI Taxonomy" id="569599"/>
    <lineage>
        <taxon>Bacteria</taxon>
        <taxon>Pseudomonadati</taxon>
        <taxon>Pseudomonadota</taxon>
        <taxon>Gammaproteobacteria</taxon>
        <taxon>Cellvibrionales</taxon>
        <taxon>Cellvibrionaceae</taxon>
        <taxon>Umboniibacter</taxon>
    </lineage>
</organism>
<dbReference type="PIRSF" id="PIRSF000804">
    <property type="entry name" value="DNA_pol_III_b"/>
    <property type="match status" value="1"/>
</dbReference>
<dbReference type="InterPro" id="IPR022637">
    <property type="entry name" value="DNA_polIII_beta_cen"/>
</dbReference>
<sequence length="367" mass="40318">MKFTVQRDALLKPLQQVASVVEKRQTLPILANVLLSAEGTSLSLTGTDLEVEMSGRVEIESCEAAGAVTVPAKKLLDICKALPDDQPIHFAEDDAKVVVRCGRSRFTLSTLPASEFPKVETGEDGSKLVIAQRVLRRLIDATGFSMAQQDVRYYLNGMLFELTPTFIRTVATDGHRLAVATEPMSTGMSEDSQCILPRKGVMELVRLVEHSDDTVELYLSASHMHMVSEQYSFTSKLVDGKFPDYNRVLPKGGTNIVLGDRESLRSVFSRAAILSNEKYRGVRVSVKDNLMTVVANNPEQEEAEVQEEVSFDGDFIEIGFNVNYVLDVLGVLGSDEAKLIMADSTSSVLIQAGDSTDAQYVVMPMRL</sequence>
<feature type="domain" description="DNA polymerase III beta sliding clamp C-terminal" evidence="13">
    <location>
        <begin position="247"/>
        <end position="366"/>
    </location>
</feature>
<reference evidence="14 15" key="1">
    <citation type="submission" date="2018-10" db="EMBL/GenBank/DDBJ databases">
        <title>Genomic Encyclopedia of Type Strains, Phase IV (KMG-IV): sequencing the most valuable type-strain genomes for metagenomic binning, comparative biology and taxonomic classification.</title>
        <authorList>
            <person name="Goeker M."/>
        </authorList>
    </citation>
    <scope>NUCLEOTIDE SEQUENCE [LARGE SCALE GENOMIC DNA]</scope>
    <source>
        <strain evidence="14 15">DSM 25080</strain>
    </source>
</reference>
<dbReference type="GO" id="GO:0003887">
    <property type="term" value="F:DNA-directed DNA polymerase activity"/>
    <property type="evidence" value="ECO:0007669"/>
    <property type="project" value="UniProtKB-UniRule"/>
</dbReference>
<evidence type="ECO:0000259" key="11">
    <source>
        <dbReference type="Pfam" id="PF00712"/>
    </source>
</evidence>
<dbReference type="GO" id="GO:0042802">
    <property type="term" value="F:identical protein binding"/>
    <property type="evidence" value="ECO:0007669"/>
    <property type="project" value="UniProtKB-ARBA"/>
</dbReference>
<dbReference type="GO" id="GO:0005737">
    <property type="term" value="C:cytoplasm"/>
    <property type="evidence" value="ECO:0007669"/>
    <property type="project" value="UniProtKB-SubCell"/>
</dbReference>
<keyword evidence="5 10" id="KW-0808">Transferase</keyword>
<evidence type="ECO:0000259" key="12">
    <source>
        <dbReference type="Pfam" id="PF02767"/>
    </source>
</evidence>
<protein>
    <recommendedName>
        <fullName evidence="3 10">Beta sliding clamp</fullName>
    </recommendedName>
</protein>
<dbReference type="Gene3D" id="3.10.150.10">
    <property type="entry name" value="DNA Polymerase III, subunit A, domain 2"/>
    <property type="match status" value="1"/>
</dbReference>
<dbReference type="EMBL" id="REFJ01000001">
    <property type="protein sequence ID" value="RMA82132.1"/>
    <property type="molecule type" value="Genomic_DNA"/>
</dbReference>
<evidence type="ECO:0000256" key="8">
    <source>
        <dbReference type="ARBA" id="ARBA00022932"/>
    </source>
</evidence>
<dbReference type="InterPro" id="IPR022634">
    <property type="entry name" value="DNA_polIII_beta_N"/>
</dbReference>
<evidence type="ECO:0000256" key="5">
    <source>
        <dbReference type="ARBA" id="ARBA00022679"/>
    </source>
</evidence>
<dbReference type="GO" id="GO:0008408">
    <property type="term" value="F:3'-5' exonuclease activity"/>
    <property type="evidence" value="ECO:0007669"/>
    <property type="project" value="InterPro"/>
</dbReference>
<keyword evidence="8 10" id="KW-0239">DNA-directed DNA polymerase</keyword>
<dbReference type="OrthoDB" id="8421503at2"/>
<keyword evidence="15" id="KW-1185">Reference proteome</keyword>
<dbReference type="GO" id="GO:0009360">
    <property type="term" value="C:DNA polymerase III complex"/>
    <property type="evidence" value="ECO:0007669"/>
    <property type="project" value="InterPro"/>
</dbReference>
<dbReference type="NCBIfam" id="TIGR00663">
    <property type="entry name" value="dnan"/>
    <property type="match status" value="1"/>
</dbReference>
<dbReference type="InterPro" id="IPR001001">
    <property type="entry name" value="DNA_polIII_beta"/>
</dbReference>
<dbReference type="Pfam" id="PF00712">
    <property type="entry name" value="DNA_pol3_beta"/>
    <property type="match status" value="1"/>
</dbReference>
<evidence type="ECO:0000256" key="7">
    <source>
        <dbReference type="ARBA" id="ARBA00022705"/>
    </source>
</evidence>
<keyword evidence="7 10" id="KW-0235">DNA replication</keyword>
<dbReference type="SUPFAM" id="SSF55979">
    <property type="entry name" value="DNA clamp"/>
    <property type="match status" value="3"/>
</dbReference>
<dbReference type="PANTHER" id="PTHR30478">
    <property type="entry name" value="DNA POLYMERASE III SUBUNIT BETA"/>
    <property type="match status" value="1"/>
</dbReference>
<name>A0A3M0AT02_9GAMM</name>
<evidence type="ECO:0000256" key="6">
    <source>
        <dbReference type="ARBA" id="ARBA00022695"/>
    </source>
</evidence>
<feature type="domain" description="DNA polymerase III beta sliding clamp central" evidence="12">
    <location>
        <begin position="130"/>
        <end position="244"/>
    </location>
</feature>
<dbReference type="CDD" id="cd00140">
    <property type="entry name" value="beta_clamp"/>
    <property type="match status" value="1"/>
</dbReference>
<keyword evidence="6 10" id="KW-0548">Nucleotidyltransferase</keyword>
<evidence type="ECO:0000256" key="4">
    <source>
        <dbReference type="ARBA" id="ARBA00022490"/>
    </source>
</evidence>
<evidence type="ECO:0000256" key="3">
    <source>
        <dbReference type="ARBA" id="ARBA00021035"/>
    </source>
</evidence>
<evidence type="ECO:0000259" key="13">
    <source>
        <dbReference type="Pfam" id="PF02768"/>
    </source>
</evidence>
<dbReference type="PANTHER" id="PTHR30478:SF0">
    <property type="entry name" value="BETA SLIDING CLAMP"/>
    <property type="match status" value="1"/>
</dbReference>
<dbReference type="Gene3D" id="3.70.10.10">
    <property type="match status" value="1"/>
</dbReference>
<keyword evidence="9" id="KW-0238">DNA-binding</keyword>
<accession>A0A3M0AT02</accession>
<evidence type="ECO:0000313" key="14">
    <source>
        <dbReference type="EMBL" id="RMA82132.1"/>
    </source>
</evidence>
<evidence type="ECO:0000256" key="10">
    <source>
        <dbReference type="PIRNR" id="PIRNR000804"/>
    </source>
</evidence>
<proteinExistence type="inferred from homology"/>
<evidence type="ECO:0000256" key="1">
    <source>
        <dbReference type="ARBA" id="ARBA00004496"/>
    </source>
</evidence>
<dbReference type="Pfam" id="PF02768">
    <property type="entry name" value="DNA_pol3_beta_3"/>
    <property type="match status" value="1"/>
</dbReference>
<comment type="subunit">
    <text evidence="10">Forms a ring-shaped head-to-tail homodimer around DNA.</text>
</comment>
<gene>
    <name evidence="14" type="ORF">DFR27_0079</name>
</gene>
<dbReference type="RefSeq" id="WP_121875480.1">
    <property type="nucleotide sequence ID" value="NZ_REFJ01000001.1"/>
</dbReference>
<dbReference type="GO" id="GO:0006271">
    <property type="term" value="P:DNA strand elongation involved in DNA replication"/>
    <property type="evidence" value="ECO:0007669"/>
    <property type="project" value="TreeGrafter"/>
</dbReference>